<accession>A0ABN8HTP4</accession>
<gene>
    <name evidence="1" type="ORF">IPOD504_LOCUS1632</name>
</gene>
<dbReference type="EMBL" id="OW152823">
    <property type="protein sequence ID" value="CAH2039375.1"/>
    <property type="molecule type" value="Genomic_DNA"/>
</dbReference>
<name>A0ABN8HTP4_9NEOP</name>
<organism evidence="1 2">
    <name type="scientific">Iphiclides podalirius</name>
    <name type="common">scarce swallowtail</name>
    <dbReference type="NCBI Taxonomy" id="110791"/>
    <lineage>
        <taxon>Eukaryota</taxon>
        <taxon>Metazoa</taxon>
        <taxon>Ecdysozoa</taxon>
        <taxon>Arthropoda</taxon>
        <taxon>Hexapoda</taxon>
        <taxon>Insecta</taxon>
        <taxon>Pterygota</taxon>
        <taxon>Neoptera</taxon>
        <taxon>Endopterygota</taxon>
        <taxon>Lepidoptera</taxon>
        <taxon>Glossata</taxon>
        <taxon>Ditrysia</taxon>
        <taxon>Papilionoidea</taxon>
        <taxon>Papilionidae</taxon>
        <taxon>Papilioninae</taxon>
        <taxon>Iphiclides</taxon>
    </lineage>
</organism>
<sequence>MDGWELSVYVCVREPATLPRAAPARSPTSSERVARVYTIRWLGAGNACVASRPSCDDNRRENTYSHWFFFSDNSESYGLHA</sequence>
<evidence type="ECO:0000313" key="1">
    <source>
        <dbReference type="EMBL" id="CAH2039375.1"/>
    </source>
</evidence>
<dbReference type="Proteomes" id="UP000837857">
    <property type="component" value="Chromosome 11"/>
</dbReference>
<feature type="non-terminal residue" evidence="1">
    <location>
        <position position="81"/>
    </location>
</feature>
<reference evidence="1" key="1">
    <citation type="submission" date="2022-03" db="EMBL/GenBank/DDBJ databases">
        <authorList>
            <person name="Martin H S."/>
        </authorList>
    </citation>
    <scope>NUCLEOTIDE SEQUENCE</scope>
</reference>
<evidence type="ECO:0000313" key="2">
    <source>
        <dbReference type="Proteomes" id="UP000837857"/>
    </source>
</evidence>
<keyword evidence="2" id="KW-1185">Reference proteome</keyword>
<protein>
    <submittedName>
        <fullName evidence="1">Uncharacterized protein</fullName>
    </submittedName>
</protein>
<proteinExistence type="predicted"/>